<reference evidence="2" key="1">
    <citation type="submission" date="2019-11" db="EMBL/GenBank/DDBJ databases">
        <authorList>
            <person name="Liu Y."/>
            <person name="Hou J."/>
            <person name="Li T.-Q."/>
            <person name="Guan C.-H."/>
            <person name="Wu X."/>
            <person name="Wu H.-Z."/>
            <person name="Ling F."/>
            <person name="Zhang R."/>
            <person name="Shi X.-G."/>
            <person name="Ren J.-P."/>
            <person name="Chen E.-F."/>
            <person name="Sun J.-M."/>
        </authorList>
    </citation>
    <scope>NUCLEOTIDE SEQUENCE</scope>
    <source>
        <strain evidence="2">Adult_tree_wgs_1</strain>
        <tissue evidence="2">Leaves</tissue>
    </source>
</reference>
<comment type="caution">
    <text evidence="2">The sequence shown here is derived from an EMBL/GenBank/DDBJ whole genome shotgun (WGS) entry which is preliminary data.</text>
</comment>
<organism evidence="2 3">
    <name type="scientific">Rhododendron simsii</name>
    <name type="common">Sims's rhododendron</name>
    <dbReference type="NCBI Taxonomy" id="118357"/>
    <lineage>
        <taxon>Eukaryota</taxon>
        <taxon>Viridiplantae</taxon>
        <taxon>Streptophyta</taxon>
        <taxon>Embryophyta</taxon>
        <taxon>Tracheophyta</taxon>
        <taxon>Spermatophyta</taxon>
        <taxon>Magnoliopsida</taxon>
        <taxon>eudicotyledons</taxon>
        <taxon>Gunneridae</taxon>
        <taxon>Pentapetalae</taxon>
        <taxon>asterids</taxon>
        <taxon>Ericales</taxon>
        <taxon>Ericaceae</taxon>
        <taxon>Ericoideae</taxon>
        <taxon>Rhodoreae</taxon>
        <taxon>Rhododendron</taxon>
    </lineage>
</organism>
<keyword evidence="3" id="KW-1185">Reference proteome</keyword>
<evidence type="ECO:0000256" key="1">
    <source>
        <dbReference type="SAM" id="MobiDB-lite"/>
    </source>
</evidence>
<protein>
    <submittedName>
        <fullName evidence="2">Uncharacterized protein</fullName>
    </submittedName>
</protein>
<feature type="compositionally biased region" description="Polar residues" evidence="1">
    <location>
        <begin position="145"/>
        <end position="162"/>
    </location>
</feature>
<dbReference type="EMBL" id="WJXA01000012">
    <property type="protein sequence ID" value="KAF7124706.1"/>
    <property type="molecule type" value="Genomic_DNA"/>
</dbReference>
<dbReference type="AlphaFoldDB" id="A0A834GA17"/>
<evidence type="ECO:0000313" key="3">
    <source>
        <dbReference type="Proteomes" id="UP000626092"/>
    </source>
</evidence>
<accession>A0A834GA17</accession>
<evidence type="ECO:0000313" key="2">
    <source>
        <dbReference type="EMBL" id="KAF7124706.1"/>
    </source>
</evidence>
<name>A0A834GA17_RHOSS</name>
<dbReference type="OrthoDB" id="1716820at2759"/>
<dbReference type="Proteomes" id="UP000626092">
    <property type="component" value="Unassembled WGS sequence"/>
</dbReference>
<sequence length="321" mass="36322">MIMKFTMDKSIKQYAPDNENAKAYLTAVGTHFTKFDKAEKATYMRLLTSKDYDGSSGVREHIMKRTHYYNKLKDMKVELAEDFLVWTVLESLPTEFDGLKSAYNAQKGEWNLNGMTAIVTQEEARLNETKRAKFESAFVVTNDSGSHNNKNFKSEYNSNKSYPNRKHGKSTHQATPPSLVEPKTDGFKGKCHFCRVYGHKKVDCGNSKLGWRIKEFRNSSKPNERKLMVNVGNGFDKIVTFCGFKENIADQCIYLKVNEAITPYAFDVKDLGEGTKAFVLTYRCANILNVVGYTNADYAGCIDNRKSTSGYVFMMANGAVS</sequence>
<feature type="region of interest" description="Disordered" evidence="1">
    <location>
        <begin position="145"/>
        <end position="181"/>
    </location>
</feature>
<proteinExistence type="predicted"/>
<gene>
    <name evidence="2" type="ORF">RHSIM_Rhsim12G0089000</name>
</gene>
<dbReference type="Pfam" id="PF14223">
    <property type="entry name" value="Retrotran_gag_2"/>
    <property type="match status" value="1"/>
</dbReference>